<dbReference type="RefSeq" id="XP_029241915.1">
    <property type="nucleotide sequence ID" value="XM_029378201.1"/>
</dbReference>
<reference evidence="3 4" key="1">
    <citation type="journal article" date="2018" name="BMC Genomics">
        <title>Genomic comparison of Trypanosoma conorhini and Trypanosoma rangeli to Trypanosoma cruzi strains of high and low virulence.</title>
        <authorList>
            <person name="Bradwell K.R."/>
            <person name="Koparde V.N."/>
            <person name="Matveyev A.V."/>
            <person name="Serrano M.G."/>
            <person name="Alves J.M."/>
            <person name="Parikh H."/>
            <person name="Huang B."/>
            <person name="Lee V."/>
            <person name="Espinosa-Alvarez O."/>
            <person name="Ortiz P.A."/>
            <person name="Costa-Martins A.G."/>
            <person name="Teixeira M.M."/>
            <person name="Buck G.A."/>
        </authorList>
    </citation>
    <scope>NUCLEOTIDE SEQUENCE [LARGE SCALE GENOMIC DNA]</scope>
    <source>
        <strain evidence="3 4">AM80</strain>
    </source>
</reference>
<evidence type="ECO:0000313" key="4">
    <source>
        <dbReference type="Proteomes" id="UP000283634"/>
    </source>
</evidence>
<dbReference type="OrthoDB" id="251078at2759"/>
<evidence type="ECO:0000259" key="2">
    <source>
        <dbReference type="Pfam" id="PF25495"/>
    </source>
</evidence>
<sequence>VMVFGSPTRDTSKFIRRMLMDGRPAGAHLLAPSAVQSAVVETWRAVVADGGAKFVRGQVVSTGTTPLARDTQYGAIQRFQGVMRDYLANSGQTDYNDTEHFLKNESEGEL</sequence>
<feature type="region of interest" description="Disordered" evidence="1">
    <location>
        <begin position="90"/>
        <end position="110"/>
    </location>
</feature>
<comment type="caution">
    <text evidence="3">The sequence shown here is derived from an EMBL/GenBank/DDBJ whole genome shotgun (WGS) entry which is preliminary data.</text>
</comment>
<feature type="domain" description="Receptor-type adenylate cyclase GRESAG 4.1/3 periplasmic binding protein-like" evidence="2">
    <location>
        <begin position="1"/>
        <end position="63"/>
    </location>
</feature>
<gene>
    <name evidence="3" type="ORF">TraAM80_01148</name>
</gene>
<dbReference type="VEuPathDB" id="TriTrypDB:TRSC58_07140"/>
<feature type="non-terminal residue" evidence="3">
    <location>
        <position position="1"/>
    </location>
</feature>
<keyword evidence="4" id="KW-1185">Reference proteome</keyword>
<evidence type="ECO:0000313" key="3">
    <source>
        <dbReference type="EMBL" id="RNF11021.1"/>
    </source>
</evidence>
<dbReference type="Pfam" id="PF25495">
    <property type="entry name" value="Peripla_BP_A-cyclase_1"/>
    <property type="match status" value="1"/>
</dbReference>
<accession>A0A422P001</accession>
<proteinExistence type="predicted"/>
<dbReference type="InterPro" id="IPR057399">
    <property type="entry name" value="GRESAG4.1/3_peripasmic_1"/>
</dbReference>
<evidence type="ECO:0000256" key="1">
    <source>
        <dbReference type="SAM" id="MobiDB-lite"/>
    </source>
</evidence>
<feature type="compositionally biased region" description="Basic and acidic residues" evidence="1">
    <location>
        <begin position="97"/>
        <end position="110"/>
    </location>
</feature>
<organism evidence="3 4">
    <name type="scientific">Trypanosoma rangeli</name>
    <dbReference type="NCBI Taxonomy" id="5698"/>
    <lineage>
        <taxon>Eukaryota</taxon>
        <taxon>Discoba</taxon>
        <taxon>Euglenozoa</taxon>
        <taxon>Kinetoplastea</taxon>
        <taxon>Metakinetoplastina</taxon>
        <taxon>Trypanosomatida</taxon>
        <taxon>Trypanosomatidae</taxon>
        <taxon>Trypanosoma</taxon>
        <taxon>Herpetosoma</taxon>
    </lineage>
</organism>
<keyword evidence="3" id="KW-0675">Receptor</keyword>
<dbReference type="Proteomes" id="UP000283634">
    <property type="component" value="Unassembled WGS sequence"/>
</dbReference>
<dbReference type="AlphaFoldDB" id="A0A422P001"/>
<name>A0A422P001_TRYRA</name>
<protein>
    <submittedName>
        <fullName evidence="3">Receptor-type adenylate cyclase</fullName>
    </submittedName>
</protein>
<dbReference type="EMBL" id="MKGL01000023">
    <property type="protein sequence ID" value="RNF11021.1"/>
    <property type="molecule type" value="Genomic_DNA"/>
</dbReference>
<dbReference type="GeneID" id="40325081"/>